<dbReference type="InterPro" id="IPR020349">
    <property type="entry name" value="Uncharacterised_14.7kDa"/>
</dbReference>
<protein>
    <submittedName>
        <fullName evidence="2">Uncharacterized protein</fullName>
    </submittedName>
</protein>
<sequence length="147" mass="15341">MNTSVATSLALVVAAGTASAQDKQPAPGYFIDTIVATTTAQNIALACPTLSFELLRASRVSGKVLEQLAKDGFDEANLEATMEDPAERIRAAQTAFLDKHDLPKQGAEFEAVCAAGLAEIAEGTEIGLYLLEITGDGAIDPTAEKTE</sequence>
<accession>A0A2T0RK03</accession>
<evidence type="ECO:0000313" key="3">
    <source>
        <dbReference type="Proteomes" id="UP000239480"/>
    </source>
</evidence>
<dbReference type="Proteomes" id="UP000239480">
    <property type="component" value="Unassembled WGS sequence"/>
</dbReference>
<keyword evidence="1" id="KW-0732">Signal</keyword>
<dbReference type="AlphaFoldDB" id="A0A2T0RK03"/>
<gene>
    <name evidence="2" type="ORF">CLV78_109127</name>
</gene>
<comment type="caution">
    <text evidence="2">The sequence shown here is derived from an EMBL/GenBank/DDBJ whole genome shotgun (WGS) entry which is preliminary data.</text>
</comment>
<organism evidence="2 3">
    <name type="scientific">Aliiruegeria haliotis</name>
    <dbReference type="NCBI Taxonomy" id="1280846"/>
    <lineage>
        <taxon>Bacteria</taxon>
        <taxon>Pseudomonadati</taxon>
        <taxon>Pseudomonadota</taxon>
        <taxon>Alphaproteobacteria</taxon>
        <taxon>Rhodobacterales</taxon>
        <taxon>Roseobacteraceae</taxon>
        <taxon>Aliiruegeria</taxon>
    </lineage>
</organism>
<dbReference type="EMBL" id="PVTD01000009">
    <property type="protein sequence ID" value="PRY21514.1"/>
    <property type="molecule type" value="Genomic_DNA"/>
</dbReference>
<evidence type="ECO:0000313" key="2">
    <source>
        <dbReference type="EMBL" id="PRY21514.1"/>
    </source>
</evidence>
<feature type="chain" id="PRO_5015724652" evidence="1">
    <location>
        <begin position="21"/>
        <end position="147"/>
    </location>
</feature>
<evidence type="ECO:0000256" key="1">
    <source>
        <dbReference type="SAM" id="SignalP"/>
    </source>
</evidence>
<dbReference type="RefSeq" id="WP_106206774.1">
    <property type="nucleotide sequence ID" value="NZ_PVTD01000009.1"/>
</dbReference>
<keyword evidence="3" id="KW-1185">Reference proteome</keyword>
<name>A0A2T0RK03_9RHOB</name>
<dbReference type="OrthoDB" id="7859048at2"/>
<reference evidence="2 3" key="1">
    <citation type="submission" date="2018-03" db="EMBL/GenBank/DDBJ databases">
        <title>Genomic Encyclopedia of Archaeal and Bacterial Type Strains, Phase II (KMG-II): from individual species to whole genera.</title>
        <authorList>
            <person name="Goeker M."/>
        </authorList>
    </citation>
    <scope>NUCLEOTIDE SEQUENCE [LARGE SCALE GENOMIC DNA]</scope>
    <source>
        <strain evidence="2 3">DSM 29328</strain>
    </source>
</reference>
<dbReference type="Pfam" id="PF17267">
    <property type="entry name" value="DUF5333"/>
    <property type="match status" value="1"/>
</dbReference>
<proteinExistence type="predicted"/>
<feature type="signal peptide" evidence="1">
    <location>
        <begin position="1"/>
        <end position="20"/>
    </location>
</feature>